<evidence type="ECO:0000256" key="2">
    <source>
        <dbReference type="SAM" id="Coils"/>
    </source>
</evidence>
<dbReference type="GO" id="GO:0045727">
    <property type="term" value="P:positive regulation of translation"/>
    <property type="evidence" value="ECO:0007669"/>
    <property type="project" value="TreeGrafter"/>
</dbReference>
<keyword evidence="4" id="KW-1185">Reference proteome</keyword>
<dbReference type="Pfam" id="PF15252">
    <property type="entry name" value="DUF4589"/>
    <property type="match status" value="2"/>
</dbReference>
<reference evidence="3 4" key="1">
    <citation type="journal article" date="2019" name="Sci. Data">
        <title>Hybrid genome assembly and annotation of Danionella translucida.</title>
        <authorList>
            <person name="Kadobianskyi M."/>
            <person name="Schulze L."/>
            <person name="Schuelke M."/>
            <person name="Judkewitz B."/>
        </authorList>
    </citation>
    <scope>NUCLEOTIDE SEQUENCE [LARGE SCALE GENOMIC DNA]</scope>
    <source>
        <strain evidence="3 4">Bolton</strain>
    </source>
</reference>
<sequence length="277" mass="30605">MNVSVAADKERGAKKVRVKRRIRSIVDELENILGDLKDVAKELKEVVEEIDCLTSALHLEEGQALGCQTDTLNSSSSSSNTTNSSVKIYPEDTAFTHTPPHPLVSSSILTVMKKPNPPPPPPRSEDTAANGALMLNPVVTTIEKVHASRCPQTTRERVRFSEKVQYHGYCPDCDVQCETNELDLHLHSEIMDHKPTENGGIGCPSLKPQKTILRKSTSTTVPSSPDLLFCDGWSLWLRSVRLHHWTSLPDSSPRLRGENTIVSWITAQSGTLLSHEV</sequence>
<dbReference type="GO" id="GO:0045793">
    <property type="term" value="P:positive regulation of cell size"/>
    <property type="evidence" value="ECO:0007669"/>
    <property type="project" value="TreeGrafter"/>
</dbReference>
<dbReference type="AlphaFoldDB" id="A0A553NH50"/>
<dbReference type="PANTHER" id="PTHR15917">
    <property type="match status" value="1"/>
</dbReference>
<gene>
    <name evidence="3" type="ORF">DNTS_004394</name>
</gene>
<evidence type="ECO:0000313" key="3">
    <source>
        <dbReference type="EMBL" id="TRY64782.1"/>
    </source>
</evidence>
<keyword evidence="1 2" id="KW-0175">Coiled coil</keyword>
<evidence type="ECO:0000313" key="4">
    <source>
        <dbReference type="Proteomes" id="UP000316079"/>
    </source>
</evidence>
<comment type="caution">
    <text evidence="3">The sequence shown here is derived from an EMBL/GenBank/DDBJ whole genome shotgun (WGS) entry which is preliminary data.</text>
</comment>
<dbReference type="PANTHER" id="PTHR15917:SF0">
    <property type="entry name" value="PROTEIN LARGEN"/>
    <property type="match status" value="1"/>
</dbReference>
<dbReference type="EMBL" id="SRMA01026967">
    <property type="protein sequence ID" value="TRY64782.1"/>
    <property type="molecule type" value="Genomic_DNA"/>
</dbReference>
<dbReference type="InterPro" id="IPR027997">
    <property type="entry name" value="Largen/INSYN1"/>
</dbReference>
<accession>A0A553NH50</accession>
<dbReference type="Proteomes" id="UP000316079">
    <property type="component" value="Unassembled WGS sequence"/>
</dbReference>
<evidence type="ECO:0000256" key="1">
    <source>
        <dbReference type="ARBA" id="ARBA00023054"/>
    </source>
</evidence>
<organism evidence="3 4">
    <name type="scientific">Danionella cerebrum</name>
    <dbReference type="NCBI Taxonomy" id="2873325"/>
    <lineage>
        <taxon>Eukaryota</taxon>
        <taxon>Metazoa</taxon>
        <taxon>Chordata</taxon>
        <taxon>Craniata</taxon>
        <taxon>Vertebrata</taxon>
        <taxon>Euteleostomi</taxon>
        <taxon>Actinopterygii</taxon>
        <taxon>Neopterygii</taxon>
        <taxon>Teleostei</taxon>
        <taxon>Ostariophysi</taxon>
        <taxon>Cypriniformes</taxon>
        <taxon>Danionidae</taxon>
        <taxon>Danioninae</taxon>
        <taxon>Danionella</taxon>
    </lineage>
</organism>
<dbReference type="OrthoDB" id="10019788at2759"/>
<name>A0A553NH50_9TELE</name>
<feature type="coiled-coil region" evidence="2">
    <location>
        <begin position="26"/>
        <end position="56"/>
    </location>
</feature>
<proteinExistence type="predicted"/>
<protein>
    <submittedName>
        <fullName evidence="3">Uncharacterized protein</fullName>
    </submittedName>
</protein>
<dbReference type="STRING" id="623744.A0A553NH50"/>